<dbReference type="Pfam" id="PF07367">
    <property type="entry name" value="FB_lectin"/>
    <property type="match status" value="1"/>
</dbReference>
<dbReference type="RefSeq" id="XP_066675645.1">
    <property type="nucleotide sequence ID" value="XM_066805872.1"/>
</dbReference>
<accession>A0ABR1XDX2</accession>
<dbReference type="SUPFAM" id="SSF63724">
    <property type="entry name" value="Cytolysin/lectin"/>
    <property type="match status" value="1"/>
</dbReference>
<name>A0ABR1XDX2_9PEZI</name>
<evidence type="ECO:0000313" key="2">
    <source>
        <dbReference type="Proteomes" id="UP001433268"/>
    </source>
</evidence>
<comment type="caution">
    <text evidence="1">The sequence shown here is derived from an EMBL/GenBank/DDBJ whole genome shotgun (WGS) entry which is preliminary data.</text>
</comment>
<organism evidence="1 2">
    <name type="scientific">Apiospora hydei</name>
    <dbReference type="NCBI Taxonomy" id="1337664"/>
    <lineage>
        <taxon>Eukaryota</taxon>
        <taxon>Fungi</taxon>
        <taxon>Dikarya</taxon>
        <taxon>Ascomycota</taxon>
        <taxon>Pezizomycotina</taxon>
        <taxon>Sordariomycetes</taxon>
        <taxon>Xylariomycetidae</taxon>
        <taxon>Amphisphaeriales</taxon>
        <taxon>Apiosporaceae</taxon>
        <taxon>Apiospora</taxon>
    </lineage>
</organism>
<gene>
    <name evidence="1" type="ORF">PG997_001557</name>
</gene>
<sequence length="406" mass="45453">MKIKSFKILTRAAKDLQRRAITEPEKAEGLKPYHGVLQAIQGSYKEFTPWLDHLPPRLLKLIVDHQVAYGCVRVVFVALPGSALPTLLSSFLESDIANRLATGSNTDPANLTSMPLPLSQFKEAAIKDVQIRDAPVVGLRQAREAKCGRQLQTDTNHGHHFEYLAEFPDGSTYWFPSVLIAKDLTEEFEDLSMSHASEVAEITESKGTELTVRRRDNTVDHVHQNQVFWAEEPTEKYKPLHDEEIDGLVKHGHHDEHLDVCVPATLEFHSDWARFEITTAGTTVRRDDAFDAKVYENVTFTNTSIMWGEGTRSPVWATHYSSAGGERVFVAVGVHNNVRWCDVVTGIAPADWAGKVLAMYYGGGQKAFMREKTLSEYSVRSAAGTNFRVRFEVAEGHQLTAKFSIS</sequence>
<reference evidence="1 2" key="1">
    <citation type="submission" date="2023-01" db="EMBL/GenBank/DDBJ databases">
        <title>Analysis of 21 Apiospora genomes using comparative genomics revels a genus with tremendous synthesis potential of carbohydrate active enzymes and secondary metabolites.</title>
        <authorList>
            <person name="Sorensen T."/>
        </authorList>
    </citation>
    <scope>NUCLEOTIDE SEQUENCE [LARGE SCALE GENOMIC DNA]</scope>
    <source>
        <strain evidence="1 2">CBS 114990</strain>
    </source>
</reference>
<evidence type="ECO:0000313" key="1">
    <source>
        <dbReference type="EMBL" id="KAK8094872.1"/>
    </source>
</evidence>
<proteinExistence type="predicted"/>
<keyword evidence="2" id="KW-1185">Reference proteome</keyword>
<dbReference type="InterPro" id="IPR009960">
    <property type="entry name" value="Fruit_body_lectin_fun"/>
</dbReference>
<dbReference type="InterPro" id="IPR015926">
    <property type="entry name" value="Cytolysin/lectin"/>
</dbReference>
<dbReference type="Gene3D" id="2.60.270.20">
    <property type="entry name" value="Cytolysin/lectin"/>
    <property type="match status" value="1"/>
</dbReference>
<dbReference type="Proteomes" id="UP001433268">
    <property type="component" value="Unassembled WGS sequence"/>
</dbReference>
<dbReference type="EMBL" id="JAQQWN010000002">
    <property type="protein sequence ID" value="KAK8094872.1"/>
    <property type="molecule type" value="Genomic_DNA"/>
</dbReference>
<protein>
    <submittedName>
        <fullName evidence="1">Lectin-like protein</fullName>
    </submittedName>
</protein>
<dbReference type="GeneID" id="92038932"/>